<organism evidence="3 4">
    <name type="scientific">Enhygromyxa salina</name>
    <dbReference type="NCBI Taxonomy" id="215803"/>
    <lineage>
        <taxon>Bacteria</taxon>
        <taxon>Pseudomonadati</taxon>
        <taxon>Myxococcota</taxon>
        <taxon>Polyangia</taxon>
        <taxon>Nannocystales</taxon>
        <taxon>Nannocystaceae</taxon>
        <taxon>Enhygromyxa</taxon>
    </lineage>
</organism>
<evidence type="ECO:0000313" key="3">
    <source>
        <dbReference type="EMBL" id="PRP94174.1"/>
    </source>
</evidence>
<dbReference type="NCBIfam" id="NF038353">
    <property type="entry name" value="FxLYD_dom"/>
    <property type="match status" value="1"/>
</dbReference>
<sequence>MRRGVLSSGLLGLLAIVSLVACGKADPGAAAPQTEAAAPQPEPAPAPDDAGGSEGAEEPDPELPRVELDAEFHRTRVGPGGGFWVLGVVHNPHGHSIVDPRAEVRLVDAEGEPVGGAARRVPRVLAPGARAAVAVLVAEPVEHEELELHASGVASDAPRPDPLPLTLEHAPPQRADLGGWFVIGQVTNAGDDAFEGVRLEILGLDKSGHLLGVDWLVLDPIAARETIEFDVGDLRYEDTPASFAIALRRPAP</sequence>
<evidence type="ECO:0000256" key="2">
    <source>
        <dbReference type="SAM" id="SignalP"/>
    </source>
</evidence>
<evidence type="ECO:0000313" key="4">
    <source>
        <dbReference type="Proteomes" id="UP000237968"/>
    </source>
</evidence>
<dbReference type="PROSITE" id="PS51257">
    <property type="entry name" value="PROKAR_LIPOPROTEIN"/>
    <property type="match status" value="1"/>
</dbReference>
<comment type="caution">
    <text evidence="3">The sequence shown here is derived from an EMBL/GenBank/DDBJ whole genome shotgun (WGS) entry which is preliminary data.</text>
</comment>
<protein>
    <recommendedName>
        <fullName evidence="5">Lipoprotein</fullName>
    </recommendedName>
</protein>
<feature type="chain" id="PRO_5015393002" description="Lipoprotein" evidence="2">
    <location>
        <begin position="22"/>
        <end position="252"/>
    </location>
</feature>
<keyword evidence="4" id="KW-1185">Reference proteome</keyword>
<feature type="signal peptide" evidence="2">
    <location>
        <begin position="1"/>
        <end position="21"/>
    </location>
</feature>
<evidence type="ECO:0008006" key="5">
    <source>
        <dbReference type="Google" id="ProtNLM"/>
    </source>
</evidence>
<evidence type="ECO:0000256" key="1">
    <source>
        <dbReference type="SAM" id="MobiDB-lite"/>
    </source>
</evidence>
<dbReference type="Proteomes" id="UP000237968">
    <property type="component" value="Unassembled WGS sequence"/>
</dbReference>
<accession>A0A2S9XMS0</accession>
<keyword evidence="2" id="KW-0732">Signal</keyword>
<reference evidence="3 4" key="1">
    <citation type="submission" date="2018-03" db="EMBL/GenBank/DDBJ databases">
        <title>Draft Genome Sequences of the Obligatory Marine Myxobacteria Enhygromyxa salina SWB005.</title>
        <authorList>
            <person name="Poehlein A."/>
            <person name="Moghaddam J.A."/>
            <person name="Harms H."/>
            <person name="Alanjari M."/>
            <person name="Koenig G.M."/>
            <person name="Daniel R."/>
            <person name="Schaeberle T.F."/>
        </authorList>
    </citation>
    <scope>NUCLEOTIDE SEQUENCE [LARGE SCALE GENOMIC DNA]</scope>
    <source>
        <strain evidence="3 4">SWB005</strain>
    </source>
</reference>
<name>A0A2S9XMS0_9BACT</name>
<gene>
    <name evidence="3" type="ORF">ENSA5_41290</name>
</gene>
<dbReference type="OrthoDB" id="5518395at2"/>
<feature type="region of interest" description="Disordered" evidence="1">
    <location>
        <begin position="26"/>
        <end position="62"/>
    </location>
</feature>
<dbReference type="InterPro" id="IPR047676">
    <property type="entry name" value="FxLYD_dom"/>
</dbReference>
<dbReference type="EMBL" id="PVNK01000179">
    <property type="protein sequence ID" value="PRP94174.1"/>
    <property type="molecule type" value="Genomic_DNA"/>
</dbReference>
<feature type="compositionally biased region" description="Low complexity" evidence="1">
    <location>
        <begin position="26"/>
        <end position="39"/>
    </location>
</feature>
<dbReference type="RefSeq" id="WP_106393420.1">
    <property type="nucleotide sequence ID" value="NZ_PVNK01000179.1"/>
</dbReference>
<dbReference type="AlphaFoldDB" id="A0A2S9XMS0"/>
<proteinExistence type="predicted"/>